<name>H1V0B7_COLHI</name>
<gene>
    <name evidence="2" type="ORF">CH063_05813</name>
</gene>
<proteinExistence type="predicted"/>
<dbReference type="HOGENOM" id="CLU_2497762_0_0_1"/>
<dbReference type="Proteomes" id="UP000007174">
    <property type="component" value="Unassembled WGS sequence"/>
</dbReference>
<evidence type="ECO:0000256" key="1">
    <source>
        <dbReference type="SAM" id="SignalP"/>
    </source>
</evidence>
<keyword evidence="1" id="KW-0732">Signal</keyword>
<dbReference type="EMBL" id="CACQ02000849">
    <property type="protein sequence ID" value="CCF33668.1"/>
    <property type="molecule type" value="Genomic_DNA"/>
</dbReference>
<evidence type="ECO:0000313" key="2">
    <source>
        <dbReference type="EMBL" id="CCF33668.1"/>
    </source>
</evidence>
<feature type="signal peptide" evidence="1">
    <location>
        <begin position="1"/>
        <end position="22"/>
    </location>
</feature>
<organism evidence="2 3">
    <name type="scientific">Colletotrichum higginsianum (strain IMI 349063)</name>
    <name type="common">Crucifer anthracnose fungus</name>
    <dbReference type="NCBI Taxonomy" id="759273"/>
    <lineage>
        <taxon>Eukaryota</taxon>
        <taxon>Fungi</taxon>
        <taxon>Dikarya</taxon>
        <taxon>Ascomycota</taxon>
        <taxon>Pezizomycotina</taxon>
        <taxon>Sordariomycetes</taxon>
        <taxon>Hypocreomycetidae</taxon>
        <taxon>Glomerellales</taxon>
        <taxon>Glomerellaceae</taxon>
        <taxon>Colletotrichum</taxon>
        <taxon>Colletotrichum destructivum species complex</taxon>
    </lineage>
</organism>
<evidence type="ECO:0008006" key="4">
    <source>
        <dbReference type="Google" id="ProtNLM"/>
    </source>
</evidence>
<sequence length="86" mass="9447">MCATTSRLPLTSLFCCLRTTRGQAVHCHGVPKRPGGLRSSDPPTPLQVVSFLSFTISIFFPSRSSRFFFCPSTSDNNDDTNNSIMS</sequence>
<dbReference type="AlphaFoldDB" id="H1V0B7"/>
<accession>H1V0B7</accession>
<feature type="chain" id="PRO_5003554737" description="Secreted protein" evidence="1">
    <location>
        <begin position="23"/>
        <end position="86"/>
    </location>
</feature>
<evidence type="ECO:0000313" key="3">
    <source>
        <dbReference type="Proteomes" id="UP000007174"/>
    </source>
</evidence>
<reference evidence="3" key="1">
    <citation type="journal article" date="2012" name="Nat. Genet.">
        <title>Lifestyle transitions in plant pathogenic Colletotrichum fungi deciphered by genome and transcriptome analyses.</title>
        <authorList>
            <person name="O'Connell R.J."/>
            <person name="Thon M.R."/>
            <person name="Hacquard S."/>
            <person name="Amyotte S.G."/>
            <person name="Kleemann J."/>
            <person name="Torres M.F."/>
            <person name="Damm U."/>
            <person name="Buiate E.A."/>
            <person name="Epstein L."/>
            <person name="Alkan N."/>
            <person name="Altmueller J."/>
            <person name="Alvarado-Balderrama L."/>
            <person name="Bauser C.A."/>
            <person name="Becker C."/>
            <person name="Birren B.W."/>
            <person name="Chen Z."/>
            <person name="Choi J."/>
            <person name="Crouch J.A."/>
            <person name="Duvick J.P."/>
            <person name="Farman M.A."/>
            <person name="Gan P."/>
            <person name="Heiman D."/>
            <person name="Henrissat B."/>
            <person name="Howard R.J."/>
            <person name="Kabbage M."/>
            <person name="Koch C."/>
            <person name="Kracher B."/>
            <person name="Kubo Y."/>
            <person name="Law A.D."/>
            <person name="Lebrun M.-H."/>
            <person name="Lee Y.-H."/>
            <person name="Miyara I."/>
            <person name="Moore N."/>
            <person name="Neumann U."/>
            <person name="Nordstroem K."/>
            <person name="Panaccione D.G."/>
            <person name="Panstruga R."/>
            <person name="Place M."/>
            <person name="Proctor R.H."/>
            <person name="Prusky D."/>
            <person name="Rech G."/>
            <person name="Reinhardt R."/>
            <person name="Rollins J.A."/>
            <person name="Rounsley S."/>
            <person name="Schardl C.L."/>
            <person name="Schwartz D.C."/>
            <person name="Shenoy N."/>
            <person name="Shirasu K."/>
            <person name="Sikhakolli U.R."/>
            <person name="Stueber K."/>
            <person name="Sukno S.A."/>
            <person name="Sweigard J.A."/>
            <person name="Takano Y."/>
            <person name="Takahara H."/>
            <person name="Trail F."/>
            <person name="van der Does H.C."/>
            <person name="Voll L.M."/>
            <person name="Will I."/>
            <person name="Young S."/>
            <person name="Zeng Q."/>
            <person name="Zhang J."/>
            <person name="Zhou S."/>
            <person name="Dickman M.B."/>
            <person name="Schulze-Lefert P."/>
            <person name="Ver Loren van Themaat E."/>
            <person name="Ma L.-J."/>
            <person name="Vaillancourt L.J."/>
        </authorList>
    </citation>
    <scope>NUCLEOTIDE SEQUENCE [LARGE SCALE GENOMIC DNA]</scope>
    <source>
        <strain evidence="3">IMI 349063</strain>
    </source>
</reference>
<protein>
    <recommendedName>
        <fullName evidence="4">Secreted protein</fullName>
    </recommendedName>
</protein>